<protein>
    <submittedName>
        <fullName evidence="1">Uncharacterized protein</fullName>
    </submittedName>
</protein>
<sequence>METSPKFKELTATYYITAHGTMITTGEKIKEYYAITIPQNVELYTFTDIGKSLKCDETEIDLICDYNPDKNKNILFNPRTPAFRFKYEDGKENKFPELLLLPDNEDPKVFYSGIIHCIPDKSSLRPKEVIYNIDAKSSKNCDPTKIISIKSTPYDYAKNYSTDYNELLQNPKIVANKCGPILLNEAIVIIQLHCKKHYRPGCIAQIYISTCLREESISTKFIDFYNKSKSDNSDKDYYNASLDKLEDLLLSELYSKNTVNSLEQFKGIPLINHPILSMHIFKHRNKIFLIKTLKDAFMIFTRKEVSEVGDITKLERTNMTLSQHKLLKCVQDALKTFALPDDRNEIDILPRFNTINLALPNAREPGLLTEKIRTQIRTLIDKEVRNLEQDGGKKTLRKKPKKTNRKFTFRSKKQKKTKYIRKYTRQRHYTR</sequence>
<proteinExistence type="predicted"/>
<organism evidence="1">
    <name type="scientific">viral metagenome</name>
    <dbReference type="NCBI Taxonomy" id="1070528"/>
    <lineage>
        <taxon>unclassified sequences</taxon>
        <taxon>metagenomes</taxon>
        <taxon>organismal metagenomes</taxon>
    </lineage>
</organism>
<dbReference type="AlphaFoldDB" id="A0A6C0DVM4"/>
<evidence type="ECO:0000313" key="1">
    <source>
        <dbReference type="EMBL" id="QHT21006.1"/>
    </source>
</evidence>
<accession>A0A6C0DVM4</accession>
<reference evidence="1" key="1">
    <citation type="journal article" date="2020" name="Nature">
        <title>Giant virus diversity and host interactions through global metagenomics.</title>
        <authorList>
            <person name="Schulz F."/>
            <person name="Roux S."/>
            <person name="Paez-Espino D."/>
            <person name="Jungbluth S."/>
            <person name="Walsh D.A."/>
            <person name="Denef V.J."/>
            <person name="McMahon K.D."/>
            <person name="Konstantinidis K.T."/>
            <person name="Eloe-Fadrosh E.A."/>
            <person name="Kyrpides N.C."/>
            <person name="Woyke T."/>
        </authorList>
    </citation>
    <scope>NUCLEOTIDE SEQUENCE</scope>
    <source>
        <strain evidence="1">GVMAG-M-3300023174-75</strain>
    </source>
</reference>
<dbReference type="EMBL" id="MN739684">
    <property type="protein sequence ID" value="QHT21006.1"/>
    <property type="molecule type" value="Genomic_DNA"/>
</dbReference>
<name>A0A6C0DVM4_9ZZZZ</name>